<comment type="caution">
    <text evidence="6">The sequence shown here is derived from an EMBL/GenBank/DDBJ whole genome shotgun (WGS) entry which is preliminary data.</text>
</comment>
<feature type="transmembrane region" description="Helical" evidence="5">
    <location>
        <begin position="196"/>
        <end position="218"/>
    </location>
</feature>
<dbReference type="PANTHER" id="PTHR10361:SF24">
    <property type="entry name" value="P3 PROTEIN"/>
    <property type="match status" value="1"/>
</dbReference>
<feature type="transmembrane region" description="Helical" evidence="5">
    <location>
        <begin position="39"/>
        <end position="62"/>
    </location>
</feature>
<sequence>MDSPWLLASLPFALGVVMLGLGLGLTVDDFLRVGRQPRAVLVALLCQVVLLPVVCFGLALAFRLPPELAVGMMLLAASPGGPTANLYSHLFGGHVALNVTLTAINSVLVVVTMPIVVNLSAGHFLADEADIGLQLGEVLKVFAIVLVPVVVGMLVRARAPEAARWLDRPVRALSLVVLAVVISAVLYGAWEDLADYFVAVGLAVLAFNVVSLLVGYGVPRLAGIDRGAAVAAGFEIGIHNTAFAITVALSPALLDSAEMAVPGTAYGIVMFFTAAGFGWLMTRGRTREPVPGARTPVEPA</sequence>
<feature type="transmembrane region" description="Helical" evidence="5">
    <location>
        <begin position="230"/>
        <end position="254"/>
    </location>
</feature>
<accession>A0A4R7VI27</accession>
<evidence type="ECO:0000256" key="1">
    <source>
        <dbReference type="ARBA" id="ARBA00004141"/>
    </source>
</evidence>
<keyword evidence="2 5" id="KW-0812">Transmembrane</keyword>
<feature type="transmembrane region" description="Helical" evidence="5">
    <location>
        <begin position="68"/>
        <end position="87"/>
    </location>
</feature>
<gene>
    <name evidence="6" type="ORF">CLV71_10898</name>
</gene>
<evidence type="ECO:0000256" key="5">
    <source>
        <dbReference type="SAM" id="Phobius"/>
    </source>
</evidence>
<dbReference type="InterPro" id="IPR038770">
    <property type="entry name" value="Na+/solute_symporter_sf"/>
</dbReference>
<dbReference type="Gene3D" id="1.20.1530.20">
    <property type="match status" value="1"/>
</dbReference>
<feature type="transmembrane region" description="Helical" evidence="5">
    <location>
        <begin position="99"/>
        <end position="126"/>
    </location>
</feature>
<feature type="transmembrane region" description="Helical" evidence="5">
    <location>
        <begin position="260"/>
        <end position="280"/>
    </location>
</feature>
<evidence type="ECO:0000256" key="3">
    <source>
        <dbReference type="ARBA" id="ARBA00022989"/>
    </source>
</evidence>
<dbReference type="AlphaFoldDB" id="A0A4R7VI27"/>
<dbReference type="RefSeq" id="WP_133904787.1">
    <property type="nucleotide sequence ID" value="NZ_SOCP01000008.1"/>
</dbReference>
<dbReference type="Proteomes" id="UP000294927">
    <property type="component" value="Unassembled WGS sequence"/>
</dbReference>
<evidence type="ECO:0000313" key="6">
    <source>
        <dbReference type="EMBL" id="TDV48738.1"/>
    </source>
</evidence>
<reference evidence="6 7" key="1">
    <citation type="submission" date="2019-03" db="EMBL/GenBank/DDBJ databases">
        <title>Genomic Encyclopedia of Archaeal and Bacterial Type Strains, Phase II (KMG-II): from individual species to whole genera.</title>
        <authorList>
            <person name="Goeker M."/>
        </authorList>
    </citation>
    <scope>NUCLEOTIDE SEQUENCE [LARGE SCALE GENOMIC DNA]</scope>
    <source>
        <strain evidence="6 7">DSM 45499</strain>
    </source>
</reference>
<evidence type="ECO:0000313" key="7">
    <source>
        <dbReference type="Proteomes" id="UP000294927"/>
    </source>
</evidence>
<dbReference type="InterPro" id="IPR002657">
    <property type="entry name" value="BilAc:Na_symport/Acr3"/>
</dbReference>
<keyword evidence="3 5" id="KW-1133">Transmembrane helix</keyword>
<evidence type="ECO:0000256" key="2">
    <source>
        <dbReference type="ARBA" id="ARBA00022692"/>
    </source>
</evidence>
<proteinExistence type="predicted"/>
<dbReference type="Pfam" id="PF01758">
    <property type="entry name" value="SBF"/>
    <property type="match status" value="1"/>
</dbReference>
<dbReference type="InterPro" id="IPR004710">
    <property type="entry name" value="Bilac:Na_transpt"/>
</dbReference>
<dbReference type="GO" id="GO:0016020">
    <property type="term" value="C:membrane"/>
    <property type="evidence" value="ECO:0007669"/>
    <property type="project" value="UniProtKB-SubCell"/>
</dbReference>
<dbReference type="PANTHER" id="PTHR10361">
    <property type="entry name" value="SODIUM-BILE ACID COTRANSPORTER"/>
    <property type="match status" value="1"/>
</dbReference>
<dbReference type="EMBL" id="SOCP01000008">
    <property type="protein sequence ID" value="TDV48738.1"/>
    <property type="molecule type" value="Genomic_DNA"/>
</dbReference>
<feature type="transmembrane region" description="Helical" evidence="5">
    <location>
        <begin position="138"/>
        <end position="157"/>
    </location>
</feature>
<evidence type="ECO:0000256" key="4">
    <source>
        <dbReference type="ARBA" id="ARBA00023136"/>
    </source>
</evidence>
<organism evidence="6 7">
    <name type="scientific">Actinophytocola oryzae</name>
    <dbReference type="NCBI Taxonomy" id="502181"/>
    <lineage>
        <taxon>Bacteria</taxon>
        <taxon>Bacillati</taxon>
        <taxon>Actinomycetota</taxon>
        <taxon>Actinomycetes</taxon>
        <taxon>Pseudonocardiales</taxon>
        <taxon>Pseudonocardiaceae</taxon>
    </lineage>
</organism>
<name>A0A4R7VI27_9PSEU</name>
<dbReference type="OrthoDB" id="9806785at2"/>
<comment type="subcellular location">
    <subcellularLocation>
        <location evidence="1">Membrane</location>
        <topology evidence="1">Multi-pass membrane protein</topology>
    </subcellularLocation>
</comment>
<keyword evidence="7" id="KW-1185">Reference proteome</keyword>
<feature type="transmembrane region" description="Helical" evidence="5">
    <location>
        <begin position="169"/>
        <end position="190"/>
    </location>
</feature>
<protein>
    <submittedName>
        <fullName evidence="6">BASS family bile acid:Na+ symporter</fullName>
    </submittedName>
</protein>
<keyword evidence="4 5" id="KW-0472">Membrane</keyword>
<feature type="transmembrane region" description="Helical" evidence="5">
    <location>
        <begin position="6"/>
        <end position="27"/>
    </location>
</feature>